<evidence type="ECO:0000313" key="8">
    <source>
        <dbReference type="EMBL" id="EHQ90080.1"/>
    </source>
</evidence>
<dbReference type="CDD" id="cd24034">
    <property type="entry name" value="ASKHA_NBD_O66634-like_rpt1"/>
    <property type="match status" value="1"/>
</dbReference>
<evidence type="ECO:0000313" key="9">
    <source>
        <dbReference type="Proteomes" id="UP000005104"/>
    </source>
</evidence>
<dbReference type="OrthoDB" id="9802715at2"/>
<feature type="domain" description="ATPase BadF/BadG/BcrA/BcrD type" evidence="6">
    <location>
        <begin position="8"/>
        <end position="256"/>
    </location>
</feature>
<dbReference type="Pfam" id="PF09989">
    <property type="entry name" value="DUF2229"/>
    <property type="match status" value="1"/>
</dbReference>
<dbReference type="eggNOG" id="COG1924">
    <property type="taxonomic scope" value="Bacteria"/>
</dbReference>
<keyword evidence="3" id="KW-0408">Iron</keyword>
<feature type="domain" description="ATPase BadF/BadG/BcrA/BcrD type" evidence="6">
    <location>
        <begin position="323"/>
        <end position="577"/>
    </location>
</feature>
<dbReference type="eggNOG" id="COG3580">
    <property type="taxonomic scope" value="Bacteria"/>
</dbReference>
<name>H5XVJ7_9FIRM</name>
<dbReference type="eggNOG" id="COG3581">
    <property type="taxonomic scope" value="Bacteria"/>
</dbReference>
<dbReference type="InterPro" id="IPR051805">
    <property type="entry name" value="Dehydratase_Activator_Redct"/>
</dbReference>
<evidence type="ECO:0000256" key="1">
    <source>
        <dbReference type="ARBA" id="ARBA00001966"/>
    </source>
</evidence>
<keyword evidence="4" id="KW-0411">Iron-sulfur</keyword>
<evidence type="ECO:0000256" key="2">
    <source>
        <dbReference type="ARBA" id="ARBA00022723"/>
    </source>
</evidence>
<dbReference type="InterPro" id="IPR043129">
    <property type="entry name" value="ATPase_NBD"/>
</dbReference>
<dbReference type="PANTHER" id="PTHR32329:SF4">
    <property type="entry name" value="ACTIVATOR OF 2-HYDROXYACYL-COA DEHYDRATASE"/>
    <property type="match status" value="1"/>
</dbReference>
<dbReference type="Gene3D" id="3.30.420.40">
    <property type="match status" value="4"/>
</dbReference>
<dbReference type="InterPro" id="IPR002731">
    <property type="entry name" value="ATPase_BadF"/>
</dbReference>
<gene>
    <name evidence="8" type="ORF">DesyoDRAFT_3036</name>
</gene>
<evidence type="ECO:0008006" key="10">
    <source>
        <dbReference type="Google" id="ProtNLM"/>
    </source>
</evidence>
<dbReference type="HOGENOM" id="CLU_002393_1_0_9"/>
<keyword evidence="2" id="KW-0479">Metal-binding</keyword>
<organism evidence="8 9">
    <name type="scientific">Desulfosporosinus youngiae DSM 17734</name>
    <dbReference type="NCBI Taxonomy" id="768710"/>
    <lineage>
        <taxon>Bacteria</taxon>
        <taxon>Bacillati</taxon>
        <taxon>Bacillota</taxon>
        <taxon>Clostridia</taxon>
        <taxon>Eubacteriales</taxon>
        <taxon>Desulfitobacteriaceae</taxon>
        <taxon>Desulfosporosinus</taxon>
    </lineage>
</organism>
<feature type="coiled-coil region" evidence="5">
    <location>
        <begin position="817"/>
        <end position="844"/>
    </location>
</feature>
<dbReference type="RefSeq" id="WP_007784308.1">
    <property type="nucleotide sequence ID" value="NZ_CM001441.1"/>
</dbReference>
<protein>
    <recommendedName>
        <fullName evidence="10">CoA-substrate-specific enzyme activase</fullName>
    </recommendedName>
</protein>
<evidence type="ECO:0000256" key="5">
    <source>
        <dbReference type="SAM" id="Coils"/>
    </source>
</evidence>
<dbReference type="InterPro" id="IPR008275">
    <property type="entry name" value="CoA_E_activase_dom"/>
</dbReference>
<dbReference type="Proteomes" id="UP000005104">
    <property type="component" value="Chromosome"/>
</dbReference>
<dbReference type="NCBIfam" id="TIGR00241">
    <property type="entry name" value="CoA_E_activ"/>
    <property type="match status" value="1"/>
</dbReference>
<evidence type="ECO:0000259" key="6">
    <source>
        <dbReference type="Pfam" id="PF01869"/>
    </source>
</evidence>
<dbReference type="GO" id="GO:0051536">
    <property type="term" value="F:iron-sulfur cluster binding"/>
    <property type="evidence" value="ECO:0007669"/>
    <property type="project" value="UniProtKB-KW"/>
</dbReference>
<comment type="cofactor">
    <cofactor evidence="1">
        <name>[4Fe-4S] cluster</name>
        <dbReference type="ChEBI" id="CHEBI:49883"/>
    </cofactor>
</comment>
<dbReference type="Pfam" id="PF01869">
    <property type="entry name" value="BcrAD_BadFG"/>
    <property type="match status" value="2"/>
</dbReference>
<accession>H5XVJ7</accession>
<reference evidence="8 9" key="1">
    <citation type="submission" date="2011-11" db="EMBL/GenBank/DDBJ databases">
        <title>The Noncontiguous Finished genome of Desulfosporosinus youngiae DSM 17734.</title>
        <authorList>
            <consortium name="US DOE Joint Genome Institute (JGI-PGF)"/>
            <person name="Lucas S."/>
            <person name="Han J."/>
            <person name="Lapidus A."/>
            <person name="Cheng J.-F."/>
            <person name="Goodwin L."/>
            <person name="Pitluck S."/>
            <person name="Peters L."/>
            <person name="Ovchinnikova G."/>
            <person name="Lu M."/>
            <person name="Land M.L."/>
            <person name="Hauser L."/>
            <person name="Pester M."/>
            <person name="Spring S."/>
            <person name="Ollivier B."/>
            <person name="Rattei T."/>
            <person name="Klenk H.-P."/>
            <person name="Wagner M."/>
            <person name="Loy A."/>
            <person name="Woyke T.J."/>
        </authorList>
    </citation>
    <scope>NUCLEOTIDE SEQUENCE [LARGE SCALE GENOMIC DNA]</scope>
    <source>
        <strain evidence="8 9">DSM 17734</strain>
    </source>
</reference>
<dbReference type="SUPFAM" id="SSF53067">
    <property type="entry name" value="Actin-like ATPase domain"/>
    <property type="match status" value="2"/>
</dbReference>
<evidence type="ECO:0000259" key="7">
    <source>
        <dbReference type="Pfam" id="PF09989"/>
    </source>
</evidence>
<dbReference type="InterPro" id="IPR018709">
    <property type="entry name" value="CoA_activase_DUF2229"/>
</dbReference>
<proteinExistence type="predicted"/>
<sequence length="1449" mass="162082">MCSRVLNIGLDIGSTTVKIVVLDNHKNIIYKKYSRHFSNIRNTVVNVLEDTKDIMQGHLLTLMVTGSGGYNVSQLLEVPFIQEVIACTKAIKIIIPDTHTAIELGGEDAKITYFGESVEQRMNGTCAGGTGAFIDQMASLLQTDAMGLNELAKNYEHIYPIASRCGVFAKTDVQPLLNEGAAKEDIAVSVLQAVVNQTISGLAQGRPINGNVAFLGGPLHFMSELRQRFIETLKLEEKNVIFPENSQFFVAIGAALSSGDMPPMTLKQLFEKVPGILKTDNSETDKLDVLFANDEEYEEFKARHGLHKVSRVELDSYEGNAYLGIDAGSTTTKIALVDETGSLLYSYYGSNKGKPLESTIEALKDLYGKLNKRTNIINSAVTGYGEHLIKAALRVDIGEIETVAHYTAANFFQPGVDFVLDIGGQDMKSLVVRDGVIESITLNEACSSGCGSFVETFANSLNMDVQEFARLSQSSRHPVDLGTRCTVFMNSKVKQAQKEGAEISDISAGISISVIKNALYKVIRLRNIDELGEKIVVQGGTFYNDAVLRAFEKITNKEVVRPDIAGIMGAFGAALIARNQYESGYKTSLVQGEELLNFTTETTMKRCGLCGNNCLVSIKQFPGGTIYVSGNRCERGAGKDVVKQQIPNLYEYKYQRVFNYKPLSNDKAPRGTIGIPRVLNIYEDYPFWFTFFTELGYRVIISGRSSNRIYELGMETIPSDSACYPAKLVHGHIVDLIKKGITKLFYPCIPYARQEDPEADNHYNCPIVTSYPETINANMDCLKEPNVRFYHPFLPIDMPRRMLKRLAEELEPEGIPKNELARALDKAYAELDRYKEEVRLKGEETLNYIRETKIKGIVLAGRPYHIDPEVNHGIPEMISSYGFAVLSEDAIQHLSKVKRPLRVVDQWVYHSREYHAASYVAQEKDLELIQLNSFGCGLDAVTTDQIKEILEAYGKIYTVLKIDEINNLGAARIRVRSLIAAIKERDKKNFIPKKLYDNPDRVLFTKEMKKTHTILAPQMSPIHFQFFKAAFEDTGYKIEFLPSVDKSAIDEGLRYVHNDACYPAIIVVGQLMKALKSGDYDINNTSVIMTQTGGGCRATNYIAFIRKALQDANMAQVPVIALNTGNSSSLETNPGFKLTISMFNKIMRGLVYGDLLMRVLYRVRPYEKFPGSANLLYESWVKRCYESLHKGDKREHSENIWQIVADFDSLELQEDLVKPKVGVVGEILVKFHPTANNNIVELLEAEGAEAVVPDLTDFLLYGAFDNRIKYQKLSGSFWEMVSGYFTVNRIEAYRKEMKKALEASRRFEPPKPIEEIAKYAQNHLSLANQCGEGWFLTGEMVELIRSGVENIVCLQPFACLPNHITGKGMIREIRRSYPKANIAAIDYDPGASEVNQLNRIKLMLSVAQENLNGNSEKPKPPIDLETNLMESKMTMMLNTDSKFIGCKID</sequence>
<dbReference type="CDD" id="cd24035">
    <property type="entry name" value="ASKHA_NBD_O66634-like_rpt2"/>
    <property type="match status" value="1"/>
</dbReference>
<feature type="domain" description="DUF2229" evidence="7">
    <location>
        <begin position="672"/>
        <end position="891"/>
    </location>
</feature>
<dbReference type="EMBL" id="CM001441">
    <property type="protein sequence ID" value="EHQ90080.1"/>
    <property type="molecule type" value="Genomic_DNA"/>
</dbReference>
<evidence type="ECO:0000256" key="4">
    <source>
        <dbReference type="ARBA" id="ARBA00023014"/>
    </source>
</evidence>
<dbReference type="GO" id="GO:0046872">
    <property type="term" value="F:metal ion binding"/>
    <property type="evidence" value="ECO:0007669"/>
    <property type="project" value="UniProtKB-KW"/>
</dbReference>
<evidence type="ECO:0000256" key="3">
    <source>
        <dbReference type="ARBA" id="ARBA00023004"/>
    </source>
</evidence>
<dbReference type="STRING" id="768710.DesyoDRAFT_3036"/>
<keyword evidence="9" id="KW-1185">Reference proteome</keyword>
<keyword evidence="5" id="KW-0175">Coiled coil</keyword>
<dbReference type="PANTHER" id="PTHR32329">
    <property type="entry name" value="BIFUNCTIONAL PROTEIN [INCLUDES 2-HYDROXYACYL-COA DEHYDRATASE (N-TER) AND ITS ACTIVATOR DOMAIN (C_TERM)-RELATED"/>
    <property type="match status" value="1"/>
</dbReference>